<dbReference type="Pfam" id="PF07859">
    <property type="entry name" value="Abhydrolase_3"/>
    <property type="match status" value="1"/>
</dbReference>
<dbReference type="InterPro" id="IPR029058">
    <property type="entry name" value="AB_hydrolase_fold"/>
</dbReference>
<dbReference type="EMBL" id="CP036455">
    <property type="protein sequence ID" value="QBI55616.1"/>
    <property type="molecule type" value="Genomic_DNA"/>
</dbReference>
<protein>
    <submittedName>
        <fullName evidence="3">Carboxylesterase NlhH</fullName>
        <ecNumber evidence="3">3.1.1.1</ecNumber>
    </submittedName>
</protein>
<dbReference type="PANTHER" id="PTHR23025">
    <property type="entry name" value="TRIACYLGLYCEROL LIPASE"/>
    <property type="match status" value="1"/>
</dbReference>
<name>A0A4P6Q4I6_9ACTN</name>
<dbReference type="SUPFAM" id="SSF53474">
    <property type="entry name" value="alpha/beta-Hydrolases"/>
    <property type="match status" value="1"/>
</dbReference>
<dbReference type="KEGG" id="strr:EKD16_19265"/>
<dbReference type="RefSeq" id="WP_242677056.1">
    <property type="nucleotide sequence ID" value="NZ_CP036455.1"/>
</dbReference>
<gene>
    <name evidence="3" type="primary">nlhH</name>
    <name evidence="3" type="ORF">EKD16_19265</name>
</gene>
<accession>A0A4P6Q4I6</accession>
<dbReference type="GO" id="GO:0004806">
    <property type="term" value="F:triacylglycerol lipase activity"/>
    <property type="evidence" value="ECO:0007669"/>
    <property type="project" value="TreeGrafter"/>
</dbReference>
<dbReference type="GO" id="GO:0004771">
    <property type="term" value="F:sterol ester esterase activity"/>
    <property type="evidence" value="ECO:0007669"/>
    <property type="project" value="TreeGrafter"/>
</dbReference>
<keyword evidence="4" id="KW-1185">Reference proteome</keyword>
<evidence type="ECO:0000256" key="1">
    <source>
        <dbReference type="PROSITE-ProRule" id="PRU10038"/>
    </source>
</evidence>
<evidence type="ECO:0000313" key="4">
    <source>
        <dbReference type="Proteomes" id="UP000292235"/>
    </source>
</evidence>
<dbReference type="InterPro" id="IPR033140">
    <property type="entry name" value="Lipase_GDXG_put_SER_AS"/>
</dbReference>
<feature type="active site" evidence="1">
    <location>
        <position position="158"/>
    </location>
</feature>
<dbReference type="GO" id="GO:0106435">
    <property type="term" value="F:carboxylesterase activity"/>
    <property type="evidence" value="ECO:0007669"/>
    <property type="project" value="UniProtKB-EC"/>
</dbReference>
<dbReference type="EC" id="3.1.1.1" evidence="3"/>
<dbReference type="GO" id="GO:0005829">
    <property type="term" value="C:cytosol"/>
    <property type="evidence" value="ECO:0007669"/>
    <property type="project" value="TreeGrafter"/>
</dbReference>
<reference evidence="3 4" key="1">
    <citation type="submission" date="2019-02" db="EMBL/GenBank/DDBJ databases">
        <authorList>
            <person name="Khodamoradi S."/>
            <person name="Hahnke R.L."/>
            <person name="Kaempfer P."/>
            <person name="Schumann P."/>
            <person name="Rohde M."/>
            <person name="Steinert M."/>
            <person name="Luzhetskyy A."/>
            <person name="Wink J."/>
            <person name="Ruckert C."/>
        </authorList>
    </citation>
    <scope>NUCLEOTIDE SEQUENCE [LARGE SCALE GENOMIC DNA]</scope>
    <source>
        <strain evidence="3 4">M2</strain>
    </source>
</reference>
<evidence type="ECO:0000259" key="2">
    <source>
        <dbReference type="Pfam" id="PF07859"/>
    </source>
</evidence>
<keyword evidence="3" id="KW-0378">Hydrolase</keyword>
<dbReference type="AlphaFoldDB" id="A0A4P6Q4I6"/>
<organism evidence="3 4">
    <name type="scientific">Streptomonospora litoralis</name>
    <dbReference type="NCBI Taxonomy" id="2498135"/>
    <lineage>
        <taxon>Bacteria</taxon>
        <taxon>Bacillati</taxon>
        <taxon>Actinomycetota</taxon>
        <taxon>Actinomycetes</taxon>
        <taxon>Streptosporangiales</taxon>
        <taxon>Nocardiopsidaceae</taxon>
        <taxon>Streptomonospora</taxon>
    </lineage>
</organism>
<dbReference type="PROSITE" id="PS01174">
    <property type="entry name" value="LIPASE_GDXG_SER"/>
    <property type="match status" value="1"/>
</dbReference>
<dbReference type="PANTHER" id="PTHR23025:SF4">
    <property type="entry name" value="ALPHA_BETA HYDROLASE FOLD-3 DOMAIN-CONTAINING PROTEIN"/>
    <property type="match status" value="1"/>
</dbReference>
<evidence type="ECO:0000313" key="3">
    <source>
        <dbReference type="EMBL" id="QBI55616.1"/>
    </source>
</evidence>
<feature type="domain" description="Alpha/beta hydrolase fold-3" evidence="2">
    <location>
        <begin position="81"/>
        <end position="286"/>
    </location>
</feature>
<proteinExistence type="predicted"/>
<dbReference type="Gene3D" id="3.40.50.1820">
    <property type="entry name" value="alpha/beta hydrolase"/>
    <property type="match status" value="1"/>
</dbReference>
<dbReference type="GO" id="GO:0019433">
    <property type="term" value="P:triglyceride catabolic process"/>
    <property type="evidence" value="ECO:0007669"/>
    <property type="project" value="TreeGrafter"/>
</dbReference>
<dbReference type="Proteomes" id="UP000292235">
    <property type="component" value="Chromosome"/>
</dbReference>
<sequence>MTAQPDPALADYLSTQPDLRWDDTLDLAAERARETAESTAAPRLAEMADVRDTAIPGPDGAPDIPVRVYRPTTEPDLPVALYLHGGGFVVGGLDTHDNATRLLAEQARTVVVAADYRLAPEHTYPAAVEDAFAAYLWVLDNAAELGTDPRRVAVAGDSAGGFLATQVGFMAAERGVRAPFFQLLVYPSTGAGETESARTMADSSGMRPDDMNWYLRTFLGGYPAERLPAYFRPAHAPDLTCQPPTFVLTAELDPLRDDGAGYVRLLRQAGVAAQWRDSPGLVHSFLRFMHAVPAARAAAQPAFDAARAALHGEAA</sequence>
<dbReference type="InterPro" id="IPR013094">
    <property type="entry name" value="AB_hydrolase_3"/>
</dbReference>